<evidence type="ECO:0000313" key="2">
    <source>
        <dbReference type="Proteomes" id="UP000095149"/>
    </source>
</evidence>
<comment type="caution">
    <text evidence="1">The sequence shown here is derived from an EMBL/GenBank/DDBJ whole genome shotgun (WGS) entry which is preliminary data.</text>
</comment>
<dbReference type="Proteomes" id="UP000095149">
    <property type="component" value="Unassembled WGS sequence"/>
</dbReference>
<dbReference type="EMBL" id="MEKH01000002">
    <property type="protein sequence ID" value="ODO11188.1"/>
    <property type="molecule type" value="Genomic_DNA"/>
</dbReference>
<name>A0A1E3KDK5_9TREE</name>
<sequence>MGIKGILGYILGNYERRGMYNNNSSYPEWLGDNVVRFILALSPEQCKEMADLIDKIEWVDDENDVMDDDTQEYYEACEGIWQDSFPYGGPENWFKEKDLEGISEQEKDDIIKERTKKAEELLGKDSIERCKYGSITALWRDENGHFCAIWGEFLRGASGASGLPMIQQGKLVHLIDSIASDGLNDWAYFIDFHHEKMEIWRSGDFLKELSFAFFRENPDYMKTNFRVEEW</sequence>
<accession>A0A1E3KDK5</accession>
<dbReference type="AlphaFoldDB" id="A0A1E3KDK5"/>
<protein>
    <submittedName>
        <fullName evidence="1">Uncharacterized protein</fullName>
    </submittedName>
</protein>
<evidence type="ECO:0000313" key="1">
    <source>
        <dbReference type="EMBL" id="ODO11188.1"/>
    </source>
</evidence>
<organism evidence="1 2">
    <name type="scientific">Cryptococcus amylolentus CBS 6273</name>
    <dbReference type="NCBI Taxonomy" id="1296118"/>
    <lineage>
        <taxon>Eukaryota</taxon>
        <taxon>Fungi</taxon>
        <taxon>Dikarya</taxon>
        <taxon>Basidiomycota</taxon>
        <taxon>Agaricomycotina</taxon>
        <taxon>Tremellomycetes</taxon>
        <taxon>Tremellales</taxon>
        <taxon>Cryptococcaceae</taxon>
        <taxon>Cryptococcus</taxon>
    </lineage>
</organism>
<reference evidence="1 2" key="1">
    <citation type="submission" date="2016-06" db="EMBL/GenBank/DDBJ databases">
        <title>Evolution of pathogenesis and genome organization in the Tremellales.</title>
        <authorList>
            <person name="Cuomo C."/>
            <person name="Litvintseva A."/>
            <person name="Heitman J."/>
            <person name="Chen Y."/>
            <person name="Sun S."/>
            <person name="Springer D."/>
            <person name="Dromer F."/>
            <person name="Young S."/>
            <person name="Zeng Q."/>
            <person name="Chapman S."/>
            <person name="Gujja S."/>
            <person name="Saif S."/>
            <person name="Birren B."/>
        </authorList>
    </citation>
    <scope>NUCLEOTIDE SEQUENCE [LARGE SCALE GENOMIC DNA]</scope>
    <source>
        <strain evidence="1 2">CBS 6273</strain>
    </source>
</reference>
<gene>
    <name evidence="1" type="ORF">I350_01792</name>
</gene>
<proteinExistence type="predicted"/>